<dbReference type="AlphaFoldDB" id="A0A135YQA7"/>
<sequence length="54" mass="6419">MRIPKTIREAVEQRNKLNEEIKTWFEKQGVDLYGMCTDEAYICEREKVGGRRLS</sequence>
<comment type="caution">
    <text evidence="1">The sequence shown here is derived from an EMBL/GenBank/DDBJ whole genome shotgun (WGS) entry which is preliminary data.</text>
</comment>
<name>A0A135YQA7_9FIRM</name>
<dbReference type="RefSeq" id="WP_155643180.1">
    <property type="nucleotide sequence ID" value="NZ_KQ961832.1"/>
</dbReference>
<proteinExistence type="predicted"/>
<dbReference type="Proteomes" id="UP000070326">
    <property type="component" value="Unassembled WGS sequence"/>
</dbReference>
<evidence type="ECO:0000313" key="1">
    <source>
        <dbReference type="EMBL" id="KXI11533.1"/>
    </source>
</evidence>
<dbReference type="EMBL" id="LSQZ01000069">
    <property type="protein sequence ID" value="KXI11533.1"/>
    <property type="molecule type" value="Genomic_DNA"/>
</dbReference>
<evidence type="ECO:0000313" key="2">
    <source>
        <dbReference type="Proteomes" id="UP000070326"/>
    </source>
</evidence>
<accession>A0A135YQA7</accession>
<organism evidence="1 2">
    <name type="scientific">Peptostreptococcus anaerobius</name>
    <dbReference type="NCBI Taxonomy" id="1261"/>
    <lineage>
        <taxon>Bacteria</taxon>
        <taxon>Bacillati</taxon>
        <taxon>Bacillota</taxon>
        <taxon>Clostridia</taxon>
        <taxon>Peptostreptococcales</taxon>
        <taxon>Peptostreptococcaceae</taxon>
        <taxon>Peptostreptococcus</taxon>
    </lineage>
</organism>
<dbReference type="PATRIC" id="fig|1261.5.peg.1363"/>
<gene>
    <name evidence="1" type="ORF">HMPREF3195_01360</name>
</gene>
<dbReference type="STRING" id="1261.HMPREF3195_01360"/>
<protein>
    <submittedName>
        <fullName evidence="1">Uncharacterized protein</fullName>
    </submittedName>
</protein>
<reference evidence="1 2" key="1">
    <citation type="submission" date="2016-02" db="EMBL/GenBank/DDBJ databases">
        <authorList>
            <person name="Wen L."/>
            <person name="He K."/>
            <person name="Yang H."/>
        </authorList>
    </citation>
    <scope>NUCLEOTIDE SEQUENCE [LARGE SCALE GENOMIC DNA]</scope>
    <source>
        <strain evidence="1 2">MJR8628A</strain>
    </source>
</reference>